<sequence>MILFLAIVLLYAVSATATSLGGREDEFRRPVPGNANIPIANDPVDSIEVVYPAPGAIEKAPVGFNTQINLHPESAKLFAARYKDGSVCVEVNGAVVDCSPMGRTEFRYHQVGNCTVRAYLKRSGSLELGDRTFDFESAPISFTIMNETDYDEHIARAIRNNELKHRPGYRLSLIEWARVQFKRPSDELLQRLELAEPSIMSATEVQSDLLLIVGVKTAVVSHFSFRQAIRETWASKSALPEGVKVIFLGCRPFATVSEEEGDKLTEEAQLREIWESIELEKRVYGDLLTDELDCDDSYFRLADKTKQFLHFAATKYPTAKYVMVADDDLYLRLDKISARLQRLDQSKRYYAGHVRAIENAMKQPPIRDPESRNYLLSAQYQLNELPPFALGANFFLSMDCAKFVSRNHGRLRDLGGMDDITVALWMLTMQIHPKPFNGLKYLNSGTCRDDLVSLSDLSESAIRVIHANIQEHHRFCHDFQRRVWLRPNIGAPTEGHPRLLVFDREALYFDFAFRTTSKETWAGQLITTVSTNTHAGVKVAYFPASETFSTYLRKICTQIQINFPSAITACADLNDQVRAQLLEFYNKQAVDKPVDTLQLEKWKLCLEQQ</sequence>
<evidence type="ECO:0000313" key="11">
    <source>
        <dbReference type="EMBL" id="KAG2942711.1"/>
    </source>
</evidence>
<feature type="signal peptide" evidence="10">
    <location>
        <begin position="1"/>
        <end position="17"/>
    </location>
</feature>
<dbReference type="Pfam" id="PF01762">
    <property type="entry name" value="Galactosyl_T"/>
    <property type="match status" value="1"/>
</dbReference>
<keyword evidence="9" id="KW-0472">Membrane</keyword>
<comment type="subcellular location">
    <subcellularLocation>
        <location evidence="1">Golgi apparatus membrane</location>
        <topology evidence="1">Single-pass type II membrane protein</topology>
    </subcellularLocation>
</comment>
<evidence type="ECO:0000256" key="10">
    <source>
        <dbReference type="SAM" id="SignalP"/>
    </source>
</evidence>
<dbReference type="Proteomes" id="UP000760860">
    <property type="component" value="Unassembled WGS sequence"/>
</dbReference>
<dbReference type="Gene3D" id="3.90.550.50">
    <property type="match status" value="1"/>
</dbReference>
<dbReference type="EMBL" id="RCMV01000206">
    <property type="protein sequence ID" value="KAG3221763.1"/>
    <property type="molecule type" value="Genomic_DNA"/>
</dbReference>
<dbReference type="EMBL" id="RCML01000195">
    <property type="protein sequence ID" value="KAG2986229.1"/>
    <property type="molecule type" value="Genomic_DNA"/>
</dbReference>
<evidence type="ECO:0000256" key="8">
    <source>
        <dbReference type="ARBA" id="ARBA00023034"/>
    </source>
</evidence>
<keyword evidence="7" id="KW-1133">Transmembrane helix</keyword>
<evidence type="ECO:0000313" key="14">
    <source>
        <dbReference type="EMBL" id="RAW31153.1"/>
    </source>
</evidence>
<evidence type="ECO:0000256" key="2">
    <source>
        <dbReference type="ARBA" id="ARBA00008661"/>
    </source>
</evidence>
<dbReference type="PANTHER" id="PTHR11214">
    <property type="entry name" value="BETA-1,3-N-ACETYLGLUCOSAMINYLTRANSFERASE"/>
    <property type="match status" value="1"/>
</dbReference>
<keyword evidence="4" id="KW-0808">Transferase</keyword>
<proteinExistence type="inferred from homology"/>
<evidence type="ECO:0000256" key="6">
    <source>
        <dbReference type="ARBA" id="ARBA00022968"/>
    </source>
</evidence>
<reference evidence="11" key="2">
    <citation type="submission" date="2018-10" db="EMBL/GenBank/DDBJ databases">
        <title>Effector identification in a new, highly contiguous assembly of the strawberry crown rot pathogen Phytophthora cactorum.</title>
        <authorList>
            <person name="Armitage A.D."/>
            <person name="Nellist C.F."/>
            <person name="Bates H."/>
            <person name="Vickerstaff R.J."/>
            <person name="Harrison R.J."/>
        </authorList>
    </citation>
    <scope>NUCLEOTIDE SEQUENCE</scope>
    <source>
        <strain evidence="11">4040</strain>
        <strain evidence="12">P415</strain>
        <strain evidence="13">P421</strain>
    </source>
</reference>
<evidence type="ECO:0000313" key="12">
    <source>
        <dbReference type="EMBL" id="KAG2986229.1"/>
    </source>
</evidence>
<keyword evidence="5" id="KW-0812">Transmembrane</keyword>
<dbReference type="Proteomes" id="UP000697107">
    <property type="component" value="Unassembled WGS sequence"/>
</dbReference>
<accession>A0A329S2S7</accession>
<comment type="caution">
    <text evidence="14">The sequence shown here is derived from an EMBL/GenBank/DDBJ whole genome shotgun (WGS) entry which is preliminary data.</text>
</comment>
<evidence type="ECO:0000256" key="9">
    <source>
        <dbReference type="ARBA" id="ARBA00023136"/>
    </source>
</evidence>
<organism evidence="14 15">
    <name type="scientific">Phytophthora cactorum</name>
    <dbReference type="NCBI Taxonomy" id="29920"/>
    <lineage>
        <taxon>Eukaryota</taxon>
        <taxon>Sar</taxon>
        <taxon>Stramenopiles</taxon>
        <taxon>Oomycota</taxon>
        <taxon>Peronosporomycetes</taxon>
        <taxon>Peronosporales</taxon>
        <taxon>Peronosporaceae</taxon>
        <taxon>Phytophthora</taxon>
    </lineage>
</organism>
<keyword evidence="8" id="KW-0333">Golgi apparatus</keyword>
<dbReference type="OrthoDB" id="5957813at2759"/>
<dbReference type="AlphaFoldDB" id="A0A329S2S7"/>
<feature type="chain" id="PRO_5039985687" description="Hexosyltransferase" evidence="10">
    <location>
        <begin position="18"/>
        <end position="609"/>
    </location>
</feature>
<evidence type="ECO:0008006" key="16">
    <source>
        <dbReference type="Google" id="ProtNLM"/>
    </source>
</evidence>
<keyword evidence="3" id="KW-0328">Glycosyltransferase</keyword>
<evidence type="ECO:0000256" key="3">
    <source>
        <dbReference type="ARBA" id="ARBA00022676"/>
    </source>
</evidence>
<dbReference type="VEuPathDB" id="FungiDB:PC110_g12488"/>
<evidence type="ECO:0000256" key="7">
    <source>
        <dbReference type="ARBA" id="ARBA00022989"/>
    </source>
</evidence>
<dbReference type="GO" id="GO:0016758">
    <property type="term" value="F:hexosyltransferase activity"/>
    <property type="evidence" value="ECO:0007669"/>
    <property type="project" value="InterPro"/>
</dbReference>
<dbReference type="Proteomes" id="UP000251314">
    <property type="component" value="Unassembled WGS sequence"/>
</dbReference>
<evidence type="ECO:0000256" key="4">
    <source>
        <dbReference type="ARBA" id="ARBA00022679"/>
    </source>
</evidence>
<keyword evidence="15" id="KW-1185">Reference proteome</keyword>
<dbReference type="EMBL" id="MJFZ01000335">
    <property type="protein sequence ID" value="RAW31153.1"/>
    <property type="molecule type" value="Genomic_DNA"/>
</dbReference>
<dbReference type="GO" id="GO:0000139">
    <property type="term" value="C:Golgi membrane"/>
    <property type="evidence" value="ECO:0007669"/>
    <property type="project" value="UniProtKB-SubCell"/>
</dbReference>
<dbReference type="InterPro" id="IPR002659">
    <property type="entry name" value="Glyco_trans_31"/>
</dbReference>
<protein>
    <recommendedName>
        <fullName evidence="16">Hexosyltransferase</fullName>
    </recommendedName>
</protein>
<dbReference type="EMBL" id="RCMK01000225">
    <property type="protein sequence ID" value="KAG2942711.1"/>
    <property type="molecule type" value="Genomic_DNA"/>
</dbReference>
<evidence type="ECO:0000256" key="1">
    <source>
        <dbReference type="ARBA" id="ARBA00004323"/>
    </source>
</evidence>
<evidence type="ECO:0000313" key="13">
    <source>
        <dbReference type="EMBL" id="KAG3221763.1"/>
    </source>
</evidence>
<reference evidence="14 15" key="1">
    <citation type="submission" date="2018-01" db="EMBL/GenBank/DDBJ databases">
        <title>Draft genome of the strawberry crown rot pathogen Phytophthora cactorum.</title>
        <authorList>
            <person name="Armitage A.D."/>
            <person name="Lysoe E."/>
            <person name="Nellist C.F."/>
            <person name="Harrison R.J."/>
            <person name="Brurberg M.B."/>
        </authorList>
    </citation>
    <scope>NUCLEOTIDE SEQUENCE [LARGE SCALE GENOMIC DNA]</scope>
    <source>
        <strain evidence="14 15">10300</strain>
    </source>
</reference>
<gene>
    <name evidence="14" type="ORF">PC110_g12488</name>
    <name evidence="11" type="ORF">PC117_g9680</name>
    <name evidence="12" type="ORF">PC118_g7907</name>
    <name evidence="13" type="ORF">PC129_g7498</name>
</gene>
<dbReference type="PANTHER" id="PTHR11214:SF3">
    <property type="entry name" value="BETA-1,3-GALACTOSYLTRANSFERASE 6"/>
    <property type="match status" value="1"/>
</dbReference>
<evidence type="ECO:0000313" key="15">
    <source>
        <dbReference type="Proteomes" id="UP000251314"/>
    </source>
</evidence>
<keyword evidence="10" id="KW-0732">Signal</keyword>
<keyword evidence="6" id="KW-0735">Signal-anchor</keyword>
<dbReference type="Proteomes" id="UP000736787">
    <property type="component" value="Unassembled WGS sequence"/>
</dbReference>
<evidence type="ECO:0000256" key="5">
    <source>
        <dbReference type="ARBA" id="ARBA00022692"/>
    </source>
</evidence>
<dbReference type="STRING" id="29920.A0A329S2S7"/>
<name>A0A329S2S7_9STRA</name>
<comment type="similarity">
    <text evidence="2">Belongs to the glycosyltransferase 31 family.</text>
</comment>